<proteinExistence type="predicted"/>
<keyword evidence="3" id="KW-1133">Transmembrane helix</keyword>
<feature type="transmembrane region" description="Helical" evidence="3">
    <location>
        <begin position="25"/>
        <end position="47"/>
    </location>
</feature>
<comment type="caution">
    <text evidence="6">The sequence shown here is derived from an EMBL/GenBank/DDBJ whole genome shotgun (WGS) entry which is preliminary data.</text>
</comment>
<dbReference type="SUPFAM" id="SSF55073">
    <property type="entry name" value="Nucleotide cyclase"/>
    <property type="match status" value="1"/>
</dbReference>
<dbReference type="GO" id="GO:0052621">
    <property type="term" value="F:diguanylate cyclase activity"/>
    <property type="evidence" value="ECO:0007669"/>
    <property type="project" value="UniProtKB-EC"/>
</dbReference>
<dbReference type="GO" id="GO:0007165">
    <property type="term" value="P:signal transduction"/>
    <property type="evidence" value="ECO:0007669"/>
    <property type="project" value="InterPro"/>
</dbReference>
<evidence type="ECO:0000256" key="1">
    <source>
        <dbReference type="ARBA" id="ARBA00012528"/>
    </source>
</evidence>
<dbReference type="EMBL" id="PUGF01000003">
    <property type="protein sequence ID" value="PRC94199.1"/>
    <property type="molecule type" value="Genomic_DNA"/>
</dbReference>
<dbReference type="Gene3D" id="3.30.70.270">
    <property type="match status" value="1"/>
</dbReference>
<evidence type="ECO:0000259" key="4">
    <source>
        <dbReference type="PROSITE" id="PS50885"/>
    </source>
</evidence>
<dbReference type="PROSITE" id="PS50887">
    <property type="entry name" value="GGDEF"/>
    <property type="match status" value="1"/>
</dbReference>
<dbReference type="Gene3D" id="6.10.340.10">
    <property type="match status" value="1"/>
</dbReference>
<dbReference type="NCBIfam" id="TIGR00254">
    <property type="entry name" value="GGDEF"/>
    <property type="match status" value="1"/>
</dbReference>
<dbReference type="SMART" id="SM00267">
    <property type="entry name" value="GGDEF"/>
    <property type="match status" value="1"/>
</dbReference>
<dbReference type="OrthoDB" id="9813903at2"/>
<dbReference type="GO" id="GO:0043709">
    <property type="term" value="P:cell adhesion involved in single-species biofilm formation"/>
    <property type="evidence" value="ECO:0007669"/>
    <property type="project" value="TreeGrafter"/>
</dbReference>
<feature type="domain" description="HAMP" evidence="4">
    <location>
        <begin position="421"/>
        <end position="441"/>
    </location>
</feature>
<sequence length="649" mass="72157">MAPLLSLLIALNTHLKKYTYSLRQFLALPFLALFFLMVAVLVGMFFYNSVSMGRQMEQQLALVLNGRVNLYLGQIFSEPVTAVNTINRLYRSGKLRSGGVEDQARQIATVMSTLPELTVLNFGLEDGRHIGVNRSLNNGALHTSVVMSSAKPYRDVYSVTEDGQRDLFIFTDPNPFIPSMRPWYQSAVQHGKASWYPIYRYVASEIADVIGNFGIGYSMPVYDEKGKLFGVINSDIALGQISRYLRLLPLGEGGVAFIANDQNQLIGISNDTPLFRKQENVKEGATNLQLIHFNNNDSPLIRAAGDRLLQSGVGSSYLNLNGANYVEDVREFKTNSGLTLKVVVLLPETQFFPAIQSDIKSMLIFVLFALAIGVALVFIVAFRLSKPMVQITHWAEQLAQGNWELLRKTNNKGMRDYPIKEIRQLRKSFADMAASLHETVATLEQRVAERTAELELVNSNLSELSNTDGLTGIPNRRKFDAVLANEWSRATRTGQPLVLALIDIDWFKKYNDHYGHLAGDDCLRNVANILKAKIRRSSDLVARYGGEEFAIIAPAINKANAVEMANLICSTLAEACLPHAMSPFEVITASIGVALIVPTVEINPETLIQAADEALYHAKDSGRNQVICAEIEIAGEEQFFETEFKFEQS</sequence>
<reference evidence="6 7" key="1">
    <citation type="submission" date="2018-02" db="EMBL/GenBank/DDBJ databases">
        <title>Solimicrobium silvestre gen. nov., sp. nov., isolated from alpine forest soil.</title>
        <authorList>
            <person name="Margesin R."/>
            <person name="Albuquerque L."/>
            <person name="Zhang D.-C."/>
            <person name="Froufe H.J.C."/>
            <person name="Severino R."/>
            <person name="Roxo I."/>
            <person name="Egas C."/>
            <person name="Da Costa M.S."/>
        </authorList>
    </citation>
    <scope>NUCLEOTIDE SEQUENCE [LARGE SCALE GENOMIC DNA]</scope>
    <source>
        <strain evidence="6 7">S20-91</strain>
    </source>
</reference>
<dbReference type="PANTHER" id="PTHR45138">
    <property type="entry name" value="REGULATORY COMPONENTS OF SENSORY TRANSDUCTION SYSTEM"/>
    <property type="match status" value="1"/>
</dbReference>
<dbReference type="PROSITE" id="PS50885">
    <property type="entry name" value="HAMP"/>
    <property type="match status" value="1"/>
</dbReference>
<accession>A0A2S9H2J6</accession>
<name>A0A2S9H2J6_9BURK</name>
<dbReference type="PANTHER" id="PTHR45138:SF9">
    <property type="entry name" value="DIGUANYLATE CYCLASE DGCM-RELATED"/>
    <property type="match status" value="1"/>
</dbReference>
<keyword evidence="7" id="KW-1185">Reference proteome</keyword>
<evidence type="ECO:0000256" key="3">
    <source>
        <dbReference type="SAM" id="Phobius"/>
    </source>
</evidence>
<comment type="catalytic activity">
    <reaction evidence="2">
        <text>2 GTP = 3',3'-c-di-GMP + 2 diphosphate</text>
        <dbReference type="Rhea" id="RHEA:24898"/>
        <dbReference type="ChEBI" id="CHEBI:33019"/>
        <dbReference type="ChEBI" id="CHEBI:37565"/>
        <dbReference type="ChEBI" id="CHEBI:58805"/>
        <dbReference type="EC" id="2.7.7.65"/>
    </reaction>
</comment>
<dbReference type="InterPro" id="IPR000160">
    <property type="entry name" value="GGDEF_dom"/>
</dbReference>
<gene>
    <name evidence="6" type="ORF">S2091_0820</name>
</gene>
<dbReference type="CDD" id="cd01949">
    <property type="entry name" value="GGDEF"/>
    <property type="match status" value="1"/>
</dbReference>
<protein>
    <recommendedName>
        <fullName evidence="1">diguanylate cyclase</fullName>
        <ecNumber evidence="1">2.7.7.65</ecNumber>
    </recommendedName>
</protein>
<dbReference type="GO" id="GO:1902201">
    <property type="term" value="P:negative regulation of bacterial-type flagellum-dependent cell motility"/>
    <property type="evidence" value="ECO:0007669"/>
    <property type="project" value="TreeGrafter"/>
</dbReference>
<dbReference type="InterPro" id="IPR050469">
    <property type="entry name" value="Diguanylate_Cyclase"/>
</dbReference>
<dbReference type="Pfam" id="PF00990">
    <property type="entry name" value="GGDEF"/>
    <property type="match status" value="1"/>
</dbReference>
<dbReference type="InterPro" id="IPR043128">
    <property type="entry name" value="Rev_trsase/Diguanyl_cyclase"/>
</dbReference>
<dbReference type="Proteomes" id="UP000237839">
    <property type="component" value="Unassembled WGS sequence"/>
</dbReference>
<dbReference type="Gene3D" id="3.30.450.20">
    <property type="entry name" value="PAS domain"/>
    <property type="match status" value="2"/>
</dbReference>
<evidence type="ECO:0000259" key="5">
    <source>
        <dbReference type="PROSITE" id="PS50887"/>
    </source>
</evidence>
<evidence type="ECO:0000313" key="7">
    <source>
        <dbReference type="Proteomes" id="UP000237839"/>
    </source>
</evidence>
<dbReference type="InterPro" id="IPR029787">
    <property type="entry name" value="Nucleotide_cyclase"/>
</dbReference>
<feature type="domain" description="GGDEF" evidence="5">
    <location>
        <begin position="495"/>
        <end position="631"/>
    </location>
</feature>
<dbReference type="EC" id="2.7.7.65" evidence="1"/>
<dbReference type="InterPro" id="IPR003660">
    <property type="entry name" value="HAMP_dom"/>
</dbReference>
<evidence type="ECO:0000256" key="2">
    <source>
        <dbReference type="ARBA" id="ARBA00034247"/>
    </source>
</evidence>
<feature type="transmembrane region" description="Helical" evidence="3">
    <location>
        <begin position="362"/>
        <end position="382"/>
    </location>
</feature>
<keyword evidence="3" id="KW-0812">Transmembrane</keyword>
<dbReference type="FunFam" id="3.30.70.270:FF:000001">
    <property type="entry name" value="Diguanylate cyclase domain protein"/>
    <property type="match status" value="1"/>
</dbReference>
<dbReference type="AlphaFoldDB" id="A0A2S9H2J6"/>
<organism evidence="6 7">
    <name type="scientific">Solimicrobium silvestre</name>
    <dbReference type="NCBI Taxonomy" id="2099400"/>
    <lineage>
        <taxon>Bacteria</taxon>
        <taxon>Pseudomonadati</taxon>
        <taxon>Pseudomonadota</taxon>
        <taxon>Betaproteobacteria</taxon>
        <taxon>Burkholderiales</taxon>
        <taxon>Oxalobacteraceae</taxon>
        <taxon>Solimicrobium</taxon>
    </lineage>
</organism>
<dbReference type="RefSeq" id="WP_105530536.1">
    <property type="nucleotide sequence ID" value="NZ_PUGF01000003.1"/>
</dbReference>
<dbReference type="GO" id="GO:0005886">
    <property type="term" value="C:plasma membrane"/>
    <property type="evidence" value="ECO:0007669"/>
    <property type="project" value="TreeGrafter"/>
</dbReference>
<keyword evidence="3" id="KW-0472">Membrane</keyword>
<evidence type="ECO:0000313" key="6">
    <source>
        <dbReference type="EMBL" id="PRC94199.1"/>
    </source>
</evidence>